<dbReference type="EMBL" id="AUZX01013926">
    <property type="protein sequence ID" value="EQD34061.1"/>
    <property type="molecule type" value="Genomic_DNA"/>
</dbReference>
<name>T0YF78_9ZZZZ</name>
<dbReference type="InterPro" id="IPR046346">
    <property type="entry name" value="Aminoacid_DH-like_N_sf"/>
</dbReference>
<protein>
    <submittedName>
        <fullName evidence="5">Glu/Leu/Phe/Val dehydrogenase dimerization region</fullName>
    </submittedName>
</protein>
<evidence type="ECO:0000256" key="3">
    <source>
        <dbReference type="ARBA" id="ARBA00023027"/>
    </source>
</evidence>
<comment type="similarity">
    <text evidence="1">Belongs to the Glu/Leu/Phe/Val dehydrogenases family.</text>
</comment>
<comment type="caution">
    <text evidence="5">The sequence shown here is derived from an EMBL/GenBank/DDBJ whole genome shotgun (WGS) entry which is preliminary data.</text>
</comment>
<reference evidence="5" key="2">
    <citation type="journal article" date="2014" name="ISME J.">
        <title>Microbial stratification in low pH oxic and suboxic macroscopic growths along an acid mine drainage.</title>
        <authorList>
            <person name="Mendez-Garcia C."/>
            <person name="Mesa V."/>
            <person name="Sprenger R.R."/>
            <person name="Richter M."/>
            <person name="Diez M.S."/>
            <person name="Solano J."/>
            <person name="Bargiela R."/>
            <person name="Golyshina O.V."/>
            <person name="Manteca A."/>
            <person name="Ramos J.L."/>
            <person name="Gallego J.R."/>
            <person name="Llorente I."/>
            <person name="Martins Dos Santos V.A."/>
            <person name="Jensen O.N."/>
            <person name="Pelaez A.I."/>
            <person name="Sanchez J."/>
            <person name="Ferrer M."/>
        </authorList>
    </citation>
    <scope>NUCLEOTIDE SEQUENCE</scope>
</reference>
<accession>T0YF78</accession>
<feature type="non-terminal residue" evidence="5">
    <location>
        <position position="1"/>
    </location>
</feature>
<feature type="non-terminal residue" evidence="5">
    <location>
        <position position="154"/>
    </location>
</feature>
<organism evidence="5">
    <name type="scientific">mine drainage metagenome</name>
    <dbReference type="NCBI Taxonomy" id="410659"/>
    <lineage>
        <taxon>unclassified sequences</taxon>
        <taxon>metagenomes</taxon>
        <taxon>ecological metagenomes</taxon>
    </lineage>
</organism>
<dbReference type="SUPFAM" id="SSF53223">
    <property type="entry name" value="Aminoacid dehydrogenase-like, N-terminal domain"/>
    <property type="match status" value="1"/>
</dbReference>
<dbReference type="GO" id="GO:0006520">
    <property type="term" value="P:amino acid metabolic process"/>
    <property type="evidence" value="ECO:0007669"/>
    <property type="project" value="InterPro"/>
</dbReference>
<reference evidence="5" key="1">
    <citation type="submission" date="2013-08" db="EMBL/GenBank/DDBJ databases">
        <authorList>
            <person name="Mendez C."/>
            <person name="Richter M."/>
            <person name="Ferrer M."/>
            <person name="Sanchez J."/>
        </authorList>
    </citation>
    <scope>NUCLEOTIDE SEQUENCE</scope>
</reference>
<dbReference type="PANTHER" id="PTHR42722:SF1">
    <property type="entry name" value="VALINE DEHYDROGENASE"/>
    <property type="match status" value="1"/>
</dbReference>
<gene>
    <name evidence="5" type="ORF">B1A_18878</name>
</gene>
<dbReference type="InterPro" id="IPR016211">
    <property type="entry name" value="Glu/Phe/Leu/Val/Trp_DH_bac/arc"/>
</dbReference>
<dbReference type="GO" id="GO:0016639">
    <property type="term" value="F:oxidoreductase activity, acting on the CH-NH2 group of donors, NAD or NADP as acceptor"/>
    <property type="evidence" value="ECO:0007669"/>
    <property type="project" value="InterPro"/>
</dbReference>
<feature type="domain" description="Glutamate/phenylalanine/leucine/valine/L-tryptophan dehydrogenase dimerisation" evidence="4">
    <location>
        <begin position="6"/>
        <end position="109"/>
    </location>
</feature>
<dbReference type="InterPro" id="IPR006097">
    <property type="entry name" value="Glu/Leu/Phe/Val/Trp_DH_dimer"/>
</dbReference>
<dbReference type="InterPro" id="IPR033524">
    <property type="entry name" value="Glu/Leu/Phe/Val_DH_AS"/>
</dbReference>
<evidence type="ECO:0000259" key="4">
    <source>
        <dbReference type="Pfam" id="PF02812"/>
    </source>
</evidence>
<sequence>KVSGLRLIIAVHDTTLGPAAGGTRYWRYGSEDEAIADALRLSRGMTYKNASMGLDFGGSKCVIYNDPEDKSDLLLRAAGRFIEMLSGRVNTGEDVGLTPDDVEVMAQTCHYLVGRPHKSGDPSKAAAFGTYVSIRASLAHAFGHPETKGRTIAI</sequence>
<proteinExistence type="inferred from homology"/>
<evidence type="ECO:0000313" key="5">
    <source>
        <dbReference type="EMBL" id="EQD34061.1"/>
    </source>
</evidence>
<keyword evidence="3" id="KW-0520">NAD</keyword>
<dbReference type="Pfam" id="PF02812">
    <property type="entry name" value="ELFV_dehydrog_N"/>
    <property type="match status" value="1"/>
</dbReference>
<dbReference type="PROSITE" id="PS00074">
    <property type="entry name" value="GLFV_DEHYDROGENASE"/>
    <property type="match status" value="1"/>
</dbReference>
<keyword evidence="2" id="KW-0560">Oxidoreductase</keyword>
<dbReference type="PANTHER" id="PTHR42722">
    <property type="entry name" value="LEUCINE DEHYDROGENASE"/>
    <property type="match status" value="1"/>
</dbReference>
<evidence type="ECO:0000256" key="1">
    <source>
        <dbReference type="ARBA" id="ARBA00006382"/>
    </source>
</evidence>
<dbReference type="AlphaFoldDB" id="T0YF78"/>
<evidence type="ECO:0000256" key="2">
    <source>
        <dbReference type="ARBA" id="ARBA00023002"/>
    </source>
</evidence>
<dbReference type="Gene3D" id="3.40.50.10860">
    <property type="entry name" value="Leucine Dehydrogenase, chain A, domain 1"/>
    <property type="match status" value="1"/>
</dbReference>